<keyword evidence="2" id="KW-1185">Reference proteome</keyword>
<reference evidence="1 2" key="1">
    <citation type="journal article" date="2016" name="Syst. Appl. Microbiol.">
        <title>Pararhizobium polonicum sp. nov. isolated from tumors on stone fruit rootstocks.</title>
        <authorList>
            <person name="Pulawska J."/>
            <person name="Kuzmanovic N."/>
            <person name="Willems A."/>
            <person name="Pothier J.F."/>
        </authorList>
    </citation>
    <scope>NUCLEOTIDE SEQUENCE [LARGE SCALE GENOMIC DNA]</scope>
    <source>
        <strain evidence="1 2">F5.1</strain>
    </source>
</reference>
<evidence type="ECO:0000313" key="1">
    <source>
        <dbReference type="EMBL" id="OBZ92684.1"/>
    </source>
</evidence>
<dbReference type="RefSeq" id="WP_068957797.1">
    <property type="nucleotide sequence ID" value="NZ_LGLV01000018.1"/>
</dbReference>
<proteinExistence type="predicted"/>
<dbReference type="Proteomes" id="UP000093111">
    <property type="component" value="Unassembled WGS sequence"/>
</dbReference>
<dbReference type="AlphaFoldDB" id="A0A1C7NYU1"/>
<name>A0A1C7NYU1_9HYPH</name>
<gene>
    <name evidence="1" type="ORF">ADU59_25180</name>
</gene>
<accession>A0A1C7NYU1</accession>
<sequence>MIKKTGQCWTIADFELRLYCYFTMSSLSYRILPNPDDNTHEVRLIVDGTDWIGEGHLGLDPPDLVSQLTEERRSRLILGRCGCGVLGCDDLVVDIKRTTRSVEWSCLNRKPIVFDTDHFDNQVRTLANDHTWEPVGRTVERRLTEIFSGKITDDGYVYDWSSTRIQPNLVIISVTKEGHQKLLEFSWDGESVVSALRRGGQFLRERFDD</sequence>
<dbReference type="OrthoDB" id="8410122at2"/>
<protein>
    <submittedName>
        <fullName evidence="1">Uncharacterized protein</fullName>
    </submittedName>
</protein>
<evidence type="ECO:0000313" key="2">
    <source>
        <dbReference type="Proteomes" id="UP000093111"/>
    </source>
</evidence>
<comment type="caution">
    <text evidence="1">The sequence shown here is derived from an EMBL/GenBank/DDBJ whole genome shotgun (WGS) entry which is preliminary data.</text>
</comment>
<dbReference type="EMBL" id="LGLV01000018">
    <property type="protein sequence ID" value="OBZ92684.1"/>
    <property type="molecule type" value="Genomic_DNA"/>
</dbReference>
<organism evidence="1 2">
    <name type="scientific">Pararhizobium polonicum</name>
    <dbReference type="NCBI Taxonomy" id="1612624"/>
    <lineage>
        <taxon>Bacteria</taxon>
        <taxon>Pseudomonadati</taxon>
        <taxon>Pseudomonadota</taxon>
        <taxon>Alphaproteobacteria</taxon>
        <taxon>Hyphomicrobiales</taxon>
        <taxon>Rhizobiaceae</taxon>
        <taxon>Rhizobium/Agrobacterium group</taxon>
        <taxon>Pararhizobium</taxon>
    </lineage>
</organism>
<dbReference type="STRING" id="1612624.ADU59_25180"/>